<name>A0AAU8JLU8_9CYAN</name>
<dbReference type="EMBL" id="CP159837">
    <property type="protein sequence ID" value="XCM39794.1"/>
    <property type="molecule type" value="Genomic_DNA"/>
</dbReference>
<accession>A0AAU8JLU8</accession>
<organism evidence="1">
    <name type="scientific">Planktothricoides raciborskii GIHE-MW2</name>
    <dbReference type="NCBI Taxonomy" id="2792601"/>
    <lineage>
        <taxon>Bacteria</taxon>
        <taxon>Bacillati</taxon>
        <taxon>Cyanobacteriota</taxon>
        <taxon>Cyanophyceae</taxon>
        <taxon>Oscillatoriophycideae</taxon>
        <taxon>Oscillatoriales</taxon>
        <taxon>Oscillatoriaceae</taxon>
        <taxon>Planktothricoides</taxon>
    </lineage>
</organism>
<dbReference type="AlphaFoldDB" id="A0AAU8JLU8"/>
<dbReference type="RefSeq" id="WP_054470240.1">
    <property type="nucleotide sequence ID" value="NZ_CP159837.1"/>
</dbReference>
<sequence>MRIIHLGSAQHQRSNEDASCGQLPIASVWMIFLMLGNSWESEISIRGQQSGQKTCVFID</sequence>
<protein>
    <submittedName>
        <fullName evidence="1">Uncharacterized protein</fullName>
    </submittedName>
</protein>
<evidence type="ECO:0000313" key="1">
    <source>
        <dbReference type="EMBL" id="XCM39794.1"/>
    </source>
</evidence>
<proteinExistence type="predicted"/>
<reference evidence="1" key="1">
    <citation type="submission" date="2024-07" db="EMBL/GenBank/DDBJ databases">
        <authorList>
            <person name="Kim Y.J."/>
            <person name="Jeong J.Y."/>
        </authorList>
    </citation>
    <scope>NUCLEOTIDE SEQUENCE</scope>
    <source>
        <strain evidence="1">GIHE-MW2</strain>
    </source>
</reference>
<gene>
    <name evidence="1" type="ORF">ABWT76_002749</name>
</gene>